<dbReference type="EMBL" id="LSRX01001499">
    <property type="protein sequence ID" value="OLP79324.1"/>
    <property type="molecule type" value="Genomic_DNA"/>
</dbReference>
<keyword evidence="3" id="KW-1185">Reference proteome</keyword>
<evidence type="ECO:0000256" key="1">
    <source>
        <dbReference type="SAM" id="MobiDB-lite"/>
    </source>
</evidence>
<comment type="caution">
    <text evidence="2">The sequence shown here is derived from an EMBL/GenBank/DDBJ whole genome shotgun (WGS) entry which is preliminary data.</text>
</comment>
<protein>
    <submittedName>
        <fullName evidence="2">Uncharacterized protein</fullName>
    </submittedName>
</protein>
<feature type="compositionally biased region" description="Low complexity" evidence="1">
    <location>
        <begin position="559"/>
        <end position="572"/>
    </location>
</feature>
<feature type="region of interest" description="Disordered" evidence="1">
    <location>
        <begin position="555"/>
        <end position="575"/>
    </location>
</feature>
<dbReference type="SUPFAM" id="SSF52540">
    <property type="entry name" value="P-loop containing nucleoside triphosphate hydrolases"/>
    <property type="match status" value="1"/>
</dbReference>
<dbReference type="AlphaFoldDB" id="A0A1Q9C8T2"/>
<name>A0A1Q9C8T2_SYMMI</name>
<organism evidence="2 3">
    <name type="scientific">Symbiodinium microadriaticum</name>
    <name type="common">Dinoflagellate</name>
    <name type="synonym">Zooxanthella microadriatica</name>
    <dbReference type="NCBI Taxonomy" id="2951"/>
    <lineage>
        <taxon>Eukaryota</taxon>
        <taxon>Sar</taxon>
        <taxon>Alveolata</taxon>
        <taxon>Dinophyceae</taxon>
        <taxon>Suessiales</taxon>
        <taxon>Symbiodiniaceae</taxon>
        <taxon>Symbiodinium</taxon>
    </lineage>
</organism>
<evidence type="ECO:0000313" key="3">
    <source>
        <dbReference type="Proteomes" id="UP000186817"/>
    </source>
</evidence>
<dbReference type="Proteomes" id="UP000186817">
    <property type="component" value="Unassembled WGS sequence"/>
</dbReference>
<proteinExistence type="predicted"/>
<reference evidence="2 3" key="1">
    <citation type="submission" date="2016-02" db="EMBL/GenBank/DDBJ databases">
        <title>Genome analysis of coral dinoflagellate symbionts highlights evolutionary adaptations to a symbiotic lifestyle.</title>
        <authorList>
            <person name="Aranda M."/>
            <person name="Li Y."/>
            <person name="Liew Y.J."/>
            <person name="Baumgarten S."/>
            <person name="Simakov O."/>
            <person name="Wilson M."/>
            <person name="Piel J."/>
            <person name="Ashoor H."/>
            <person name="Bougouffa S."/>
            <person name="Bajic V.B."/>
            <person name="Ryu T."/>
            <person name="Ravasi T."/>
            <person name="Bayer T."/>
            <person name="Micklem G."/>
            <person name="Kim H."/>
            <person name="Bhak J."/>
            <person name="Lajeunesse T.C."/>
            <person name="Voolstra C.R."/>
        </authorList>
    </citation>
    <scope>NUCLEOTIDE SEQUENCE [LARGE SCALE GENOMIC DNA]</scope>
    <source>
        <strain evidence="2 3">CCMP2467</strain>
    </source>
</reference>
<dbReference type="OrthoDB" id="436726at2759"/>
<sequence length="1076" mass="117894">MVASRSDEVDVRKMSEQDRALFDQSDEVEWKAILQTGAVRVVHGEEAVRLRQKYPDRVLGSRMVRRKKPIPGTGKWKPTSRWCLAGHSDPDTAELVTFAPTPSSEGSPSVICQSDGLFRKSGPLFAQPCGGLNLGPDALIIIEAPVYGLDDAPAAWGATVISFLEREGFVRNLGSRFDKDNVNWVAKETRPGVAGMASILASKLKSAVIEDVLTLNKNFLRNTSSRPLTTWKMDAKEIRDGVRGHLGAWMVFAAETLPIGRWVPHQKMVVDVLTKAGPMKANGAMDQFLRSGQLSLVDVDHEIAARASGAVGNMQATLYGQIKALRLEILERYDVDLSVHSALNTWLVRHAQWLVNRYLCGADGTDTESDQHFVAARQLWARALTRSLLTAALLSTGQAPDDLETTLVPDVVAKALRSFNGQRGLPAWTFWRWLSGDPDASWWGQARELFFPAQLGVAVPAVGRRCYCPNVWKTMPWVGPQVQILQPYMELLQELCVVARGFRAIAVLHGRAELAARLRPAQRSPLPPVCSRLSVCSVERLLAGDIPAIVRPLRRSPFGETSGQTSSGTPSSAEEPLDLAGRFFTQLAASLRVRSPNEVGRMWKGYLECALDGHNPWKELGNTLQLGPLGIARTAVVGSARASVRVTKRALGFESCLDSEAMDQQFCRQAEELEALRHAAVGCAREQARAVHLETLSDPEAFLRYLAHDPVRALRATPAIMKVYRDSAGPAQRVLLFAKLMGLSAMAGGLLCGDPRVCKAFEGPWRAGGACGNAWHSFRSCCEQLDEGTLMRSDDCEEAALQKRPRDAHAGDRALALLTLMRLHLARVQLLVTAGSPDTGKTTFFREVFGLSHLKAGLSEEGRTDEVLCALHPDSDLRFRPVYLVDMPGFGDGTQLHRASRKPTGMKGKVHDLATTLQSQNEALGIEKGRIPVADYATEQLLHPAALLEFRARFVSWLRWTARDAAEAVVDFGFRSQGHMPGALLVVQPPAQAWSNYNHGGNEWLSYPAFGRVFGRRICCRTTPIACFATCRGRFMLGELVWRDWHQEGACFLLGGWSPGSPGASTPGPVDAAGGR</sequence>
<gene>
    <name evidence="2" type="ORF">AK812_SmicGene40394</name>
</gene>
<dbReference type="InterPro" id="IPR027417">
    <property type="entry name" value="P-loop_NTPase"/>
</dbReference>
<evidence type="ECO:0000313" key="2">
    <source>
        <dbReference type="EMBL" id="OLP79324.1"/>
    </source>
</evidence>
<accession>A0A1Q9C8T2</accession>